<dbReference type="EMBL" id="LGRX02009385">
    <property type="protein sequence ID" value="KAK3271769.1"/>
    <property type="molecule type" value="Genomic_DNA"/>
</dbReference>
<proteinExistence type="predicted"/>
<name>A0AAE0G551_9CHLO</name>
<protein>
    <submittedName>
        <fullName evidence="1">Uncharacterized protein</fullName>
    </submittedName>
</protein>
<comment type="caution">
    <text evidence="1">The sequence shown here is derived from an EMBL/GenBank/DDBJ whole genome shotgun (WGS) entry which is preliminary data.</text>
</comment>
<sequence length="129" mass="14114">MDISMPTRPEAMLSYESTSLRHIGVEYDPHACELYGLDAALLLSDVEVGDGNCGGKWTLILASPQLDLIPMGYAVKARVTPQQKTEVQLQMLEEAFQRGLERGGGRSSRASDDDVLQSINAVSIPQKHQ</sequence>
<keyword evidence="2" id="KW-1185">Reference proteome</keyword>
<dbReference type="AlphaFoldDB" id="A0AAE0G551"/>
<gene>
    <name evidence="1" type="ORF">CYMTET_19903</name>
</gene>
<organism evidence="1 2">
    <name type="scientific">Cymbomonas tetramitiformis</name>
    <dbReference type="NCBI Taxonomy" id="36881"/>
    <lineage>
        <taxon>Eukaryota</taxon>
        <taxon>Viridiplantae</taxon>
        <taxon>Chlorophyta</taxon>
        <taxon>Pyramimonadophyceae</taxon>
        <taxon>Pyramimonadales</taxon>
        <taxon>Pyramimonadaceae</taxon>
        <taxon>Cymbomonas</taxon>
    </lineage>
</organism>
<evidence type="ECO:0000313" key="2">
    <source>
        <dbReference type="Proteomes" id="UP001190700"/>
    </source>
</evidence>
<dbReference type="Proteomes" id="UP001190700">
    <property type="component" value="Unassembled WGS sequence"/>
</dbReference>
<evidence type="ECO:0000313" key="1">
    <source>
        <dbReference type="EMBL" id="KAK3271769.1"/>
    </source>
</evidence>
<accession>A0AAE0G551</accession>
<reference evidence="1 2" key="1">
    <citation type="journal article" date="2015" name="Genome Biol. Evol.">
        <title>Comparative Genomics of a Bacterivorous Green Alga Reveals Evolutionary Causalities and Consequences of Phago-Mixotrophic Mode of Nutrition.</title>
        <authorList>
            <person name="Burns J.A."/>
            <person name="Paasch A."/>
            <person name="Narechania A."/>
            <person name="Kim E."/>
        </authorList>
    </citation>
    <scope>NUCLEOTIDE SEQUENCE [LARGE SCALE GENOMIC DNA]</scope>
    <source>
        <strain evidence="1 2">PLY_AMNH</strain>
    </source>
</reference>